<dbReference type="RefSeq" id="WP_386760292.1">
    <property type="nucleotide sequence ID" value="NZ_JBHRXK010000036.1"/>
</dbReference>
<dbReference type="EMBL" id="JBHRXK010000036">
    <property type="protein sequence ID" value="MFC3552531.1"/>
    <property type="molecule type" value="Genomic_DNA"/>
</dbReference>
<accession>A0ABV7RSF6</accession>
<keyword evidence="1" id="KW-1133">Transmembrane helix</keyword>
<comment type="caution">
    <text evidence="2">The sequence shown here is derived from an EMBL/GenBank/DDBJ whole genome shotgun (WGS) entry which is preliminary data.</text>
</comment>
<feature type="non-terminal residue" evidence="2">
    <location>
        <position position="1"/>
    </location>
</feature>
<keyword evidence="3" id="KW-1185">Reference proteome</keyword>
<evidence type="ECO:0000313" key="3">
    <source>
        <dbReference type="Proteomes" id="UP001595740"/>
    </source>
</evidence>
<evidence type="ECO:0000313" key="2">
    <source>
        <dbReference type="EMBL" id="MFC3552531.1"/>
    </source>
</evidence>
<protein>
    <submittedName>
        <fullName evidence="2">Uncharacterized protein</fullName>
    </submittedName>
</protein>
<name>A0ABV7RSF6_9GAMM</name>
<organism evidence="2 3">
    <name type="scientific">Lysobacter cavernae</name>
    <dbReference type="NCBI Taxonomy" id="1685901"/>
    <lineage>
        <taxon>Bacteria</taxon>
        <taxon>Pseudomonadati</taxon>
        <taxon>Pseudomonadota</taxon>
        <taxon>Gammaproteobacteria</taxon>
        <taxon>Lysobacterales</taxon>
        <taxon>Lysobacteraceae</taxon>
        <taxon>Lysobacter</taxon>
    </lineage>
</organism>
<feature type="transmembrane region" description="Helical" evidence="1">
    <location>
        <begin position="68"/>
        <end position="90"/>
    </location>
</feature>
<sequence>SKPNLLRSGKNMAEKACHVFTSTTQVGLTQALAPMLKFRENWDEELKRDRQMRAEQQAKERLLRRRMLLLKIVCSCLAIASLAWPVWVGISGGALSWKRSGPYTWDQSPLQFAITGAAHSLAGLSVSALLFAFVGIGFLEKRYDINGR</sequence>
<keyword evidence="1" id="KW-0812">Transmembrane</keyword>
<dbReference type="Proteomes" id="UP001595740">
    <property type="component" value="Unassembled WGS sequence"/>
</dbReference>
<gene>
    <name evidence="2" type="ORF">ACFOLC_16140</name>
</gene>
<keyword evidence="1" id="KW-0472">Membrane</keyword>
<reference evidence="3" key="1">
    <citation type="journal article" date="2019" name="Int. J. Syst. Evol. Microbiol.">
        <title>The Global Catalogue of Microorganisms (GCM) 10K type strain sequencing project: providing services to taxonomists for standard genome sequencing and annotation.</title>
        <authorList>
            <consortium name="The Broad Institute Genomics Platform"/>
            <consortium name="The Broad Institute Genome Sequencing Center for Infectious Disease"/>
            <person name="Wu L."/>
            <person name="Ma J."/>
        </authorList>
    </citation>
    <scope>NUCLEOTIDE SEQUENCE [LARGE SCALE GENOMIC DNA]</scope>
    <source>
        <strain evidence="3">KCTC 42875</strain>
    </source>
</reference>
<feature type="transmembrane region" description="Helical" evidence="1">
    <location>
        <begin position="110"/>
        <end position="139"/>
    </location>
</feature>
<proteinExistence type="predicted"/>
<evidence type="ECO:0000256" key="1">
    <source>
        <dbReference type="SAM" id="Phobius"/>
    </source>
</evidence>